<gene>
    <name evidence="1" type="ORF">PP4_05780</name>
</gene>
<reference evidence="1 2" key="1">
    <citation type="journal article" date="2014" name="Genome Announc.">
        <title>The Complete Genome Sequence of Pseudomonas putida NBRC 14164T Confirms High Intraspecies Variation.</title>
        <authorList>
            <person name="Ohji S."/>
            <person name="Yamazoe A."/>
            <person name="Hosoyama A."/>
            <person name="Tsuchikane K."/>
            <person name="Ezaki T."/>
            <person name="Fujita N."/>
        </authorList>
    </citation>
    <scope>NUCLEOTIDE SEQUENCE [LARGE SCALE GENOMIC DNA]</scope>
    <source>
        <strain evidence="1 2">NBRC 14164</strain>
    </source>
</reference>
<dbReference type="EMBL" id="AP013070">
    <property type="protein sequence ID" value="BAN52431.1"/>
    <property type="molecule type" value="Genomic_DNA"/>
</dbReference>
<proteinExistence type="predicted"/>
<sequence length="117" mass="13780">MSSQLAARSLPNQLPVFCNCYSTVLRAVDALYDVRGYLLAELVVLCLKNRAKVPLFRRAYYERNVQEEAIRYLEHFTAHLLFGPKGRFSPQEYCWSQHLMLEIQRLIRNENHYPDSD</sequence>
<evidence type="ECO:0000313" key="1">
    <source>
        <dbReference type="EMBL" id="BAN52431.1"/>
    </source>
</evidence>
<organism evidence="1 2">
    <name type="scientific">Pseudomonas putida NBRC 14164</name>
    <dbReference type="NCBI Taxonomy" id="1211579"/>
    <lineage>
        <taxon>Bacteria</taxon>
        <taxon>Pseudomonadati</taxon>
        <taxon>Pseudomonadota</taxon>
        <taxon>Gammaproteobacteria</taxon>
        <taxon>Pseudomonadales</taxon>
        <taxon>Pseudomonadaceae</taxon>
        <taxon>Pseudomonas</taxon>
    </lineage>
</organism>
<accession>A0ABM7E9W1</accession>
<dbReference type="Proteomes" id="UP000016702">
    <property type="component" value="Chromosome"/>
</dbReference>
<keyword evidence="2" id="KW-1185">Reference proteome</keyword>
<protein>
    <submittedName>
        <fullName evidence="1">Uncharacterized protein</fullName>
    </submittedName>
</protein>
<evidence type="ECO:0000313" key="2">
    <source>
        <dbReference type="Proteomes" id="UP000016702"/>
    </source>
</evidence>
<name>A0ABM7E9W1_PSEPU</name>